<evidence type="ECO:0000256" key="7">
    <source>
        <dbReference type="ARBA" id="ARBA00023157"/>
    </source>
</evidence>
<evidence type="ECO:0000256" key="5">
    <source>
        <dbReference type="ARBA" id="ARBA00022737"/>
    </source>
</evidence>
<dbReference type="PANTHER" id="PTHR11339:SF396">
    <property type="entry name" value="SCO-SPONDIN"/>
    <property type="match status" value="1"/>
</dbReference>
<keyword evidence="3" id="KW-0245">EGF-like domain</keyword>
<comment type="caution">
    <text evidence="9">Lacks conserved residue(s) required for the propagation of feature annotation.</text>
</comment>
<feature type="disulfide bond" evidence="9">
    <location>
        <begin position="786"/>
        <end position="801"/>
    </location>
</feature>
<feature type="disulfide bond" evidence="9">
    <location>
        <begin position="581"/>
        <end position="599"/>
    </location>
</feature>
<accession>H2Z2Z9</accession>
<keyword evidence="8" id="KW-0325">Glycoprotein</keyword>
<dbReference type="InterPro" id="IPR036084">
    <property type="entry name" value="Ser_inhib-like_sf"/>
</dbReference>
<dbReference type="eggNOG" id="KOG4475">
    <property type="taxonomic scope" value="Eukaryota"/>
</dbReference>
<keyword evidence="12" id="KW-1185">Reference proteome</keyword>
<dbReference type="FunFam" id="4.10.400.10:FF:000034">
    <property type="entry name" value="Low-density lipoprotein receptor-related protein 2"/>
    <property type="match status" value="1"/>
</dbReference>
<feature type="disulfide bond" evidence="9">
    <location>
        <begin position="678"/>
        <end position="690"/>
    </location>
</feature>
<dbReference type="SUPFAM" id="SSF57424">
    <property type="entry name" value="LDL receptor-like module"/>
    <property type="match status" value="7"/>
</dbReference>
<feature type="disulfide bond" evidence="9">
    <location>
        <begin position="610"/>
        <end position="622"/>
    </location>
</feature>
<reference evidence="11" key="3">
    <citation type="submission" date="2025-09" db="UniProtKB">
        <authorList>
            <consortium name="Ensembl"/>
        </authorList>
    </citation>
    <scope>IDENTIFICATION</scope>
</reference>
<dbReference type="InterPro" id="IPR050780">
    <property type="entry name" value="Mucin_vWF_Thrombospondin_sf"/>
</dbReference>
<dbReference type="InterPro" id="IPR001846">
    <property type="entry name" value="VWF_type-D"/>
</dbReference>
<dbReference type="Pfam" id="PF01826">
    <property type="entry name" value="TIL"/>
    <property type="match status" value="1"/>
</dbReference>
<evidence type="ECO:0000256" key="6">
    <source>
        <dbReference type="ARBA" id="ARBA00022837"/>
    </source>
</evidence>
<feature type="disulfide bond" evidence="9">
    <location>
        <begin position="617"/>
        <end position="635"/>
    </location>
</feature>
<dbReference type="GeneTree" id="ENSGT00940000155829"/>
<evidence type="ECO:0000256" key="8">
    <source>
        <dbReference type="ARBA" id="ARBA00023180"/>
    </source>
</evidence>
<dbReference type="InterPro" id="IPR036383">
    <property type="entry name" value="TSP1_rpt_sf"/>
</dbReference>
<dbReference type="GO" id="GO:0005615">
    <property type="term" value="C:extracellular space"/>
    <property type="evidence" value="ECO:0007669"/>
    <property type="project" value="TreeGrafter"/>
</dbReference>
<dbReference type="SUPFAM" id="SSF57567">
    <property type="entry name" value="Serine protease inhibitors"/>
    <property type="match status" value="2"/>
</dbReference>
<keyword evidence="6" id="KW-0106">Calcium</keyword>
<dbReference type="PRINTS" id="PR00261">
    <property type="entry name" value="LDLRECEPTOR"/>
</dbReference>
<protein>
    <recommendedName>
        <fullName evidence="10">VWFD domain-containing protein</fullName>
    </recommendedName>
</protein>
<dbReference type="CDD" id="cd00112">
    <property type="entry name" value="LDLa"/>
    <property type="match status" value="4"/>
</dbReference>
<dbReference type="PANTHER" id="PTHR11339">
    <property type="entry name" value="EXTRACELLULAR MATRIX GLYCOPROTEIN RELATED"/>
    <property type="match status" value="1"/>
</dbReference>
<keyword evidence="7 9" id="KW-1015">Disulfide bond</keyword>
<dbReference type="Gene3D" id="4.10.400.10">
    <property type="entry name" value="Low-density Lipoprotein Receptor"/>
    <property type="match status" value="7"/>
</dbReference>
<evidence type="ECO:0000259" key="10">
    <source>
        <dbReference type="PROSITE" id="PS51233"/>
    </source>
</evidence>
<dbReference type="InterPro" id="IPR023415">
    <property type="entry name" value="LDLR_class-A_CS"/>
</dbReference>
<reference evidence="12" key="1">
    <citation type="submission" date="2003-08" db="EMBL/GenBank/DDBJ databases">
        <authorList>
            <person name="Birren B."/>
            <person name="Nusbaum C."/>
            <person name="Abebe A."/>
            <person name="Abouelleil A."/>
            <person name="Adekoya E."/>
            <person name="Ait-zahra M."/>
            <person name="Allen N."/>
            <person name="Allen T."/>
            <person name="An P."/>
            <person name="Anderson M."/>
            <person name="Anderson S."/>
            <person name="Arachchi H."/>
            <person name="Armbruster J."/>
            <person name="Bachantsang P."/>
            <person name="Baldwin J."/>
            <person name="Barry A."/>
            <person name="Bayul T."/>
            <person name="Blitshsteyn B."/>
            <person name="Bloom T."/>
            <person name="Blye J."/>
            <person name="Boguslavskiy L."/>
            <person name="Borowsky M."/>
            <person name="Boukhgalter B."/>
            <person name="Brunache A."/>
            <person name="Butler J."/>
            <person name="Calixte N."/>
            <person name="Calvo S."/>
            <person name="Camarata J."/>
            <person name="Campo K."/>
            <person name="Chang J."/>
            <person name="Cheshatsang Y."/>
            <person name="Citroen M."/>
            <person name="Collymore A."/>
            <person name="Considine T."/>
            <person name="Cook A."/>
            <person name="Cooke P."/>
            <person name="Corum B."/>
            <person name="Cuomo C."/>
            <person name="David R."/>
            <person name="Dawoe T."/>
            <person name="Degray S."/>
            <person name="Dodge S."/>
            <person name="Dooley K."/>
            <person name="Dorje P."/>
            <person name="Dorjee K."/>
            <person name="Dorris L."/>
            <person name="Duffey N."/>
            <person name="Dupes A."/>
            <person name="Elkins T."/>
            <person name="Engels R."/>
            <person name="Erickson J."/>
            <person name="Farina A."/>
            <person name="Faro S."/>
            <person name="Ferreira P."/>
            <person name="Fischer H."/>
            <person name="Fitzgerald M."/>
            <person name="Foley K."/>
            <person name="Gage D."/>
            <person name="Galagan J."/>
            <person name="Gearin G."/>
            <person name="Gnerre S."/>
            <person name="Gnirke A."/>
            <person name="Goyette A."/>
            <person name="Graham J."/>
            <person name="Grandbois E."/>
            <person name="Gyaltsen K."/>
            <person name="Hafez N."/>
            <person name="Hagopian D."/>
            <person name="Hagos B."/>
            <person name="Hall J."/>
            <person name="Hatcher B."/>
            <person name="Heller A."/>
            <person name="Higgins H."/>
            <person name="Honan T."/>
            <person name="Horn A."/>
            <person name="Houde N."/>
            <person name="Hughes L."/>
            <person name="Hulme W."/>
            <person name="Husby E."/>
            <person name="Iliev I."/>
            <person name="Jaffe D."/>
            <person name="Jones C."/>
            <person name="Kamal M."/>
            <person name="Kamat A."/>
            <person name="Kamvysselis M."/>
            <person name="Karlsson E."/>
            <person name="Kells C."/>
            <person name="Kieu A."/>
            <person name="Kisner P."/>
            <person name="Kodira C."/>
            <person name="Kulbokas E."/>
            <person name="Labutti K."/>
            <person name="Lama D."/>
            <person name="Landers T."/>
            <person name="Leger J."/>
            <person name="Levine S."/>
            <person name="Lewis D."/>
            <person name="Lewis T."/>
            <person name="Lindblad-toh K."/>
            <person name="Liu X."/>
            <person name="Lokyitsang T."/>
            <person name="Lokyitsang Y."/>
            <person name="Lucien O."/>
            <person name="Lui A."/>
            <person name="Ma L.J."/>
            <person name="Mabbitt R."/>
            <person name="Macdonald J."/>
            <person name="Maclean C."/>
            <person name="Major J."/>
            <person name="Manning J."/>
            <person name="Marabella R."/>
            <person name="Maru K."/>
            <person name="Matthews C."/>
            <person name="Mauceli E."/>
            <person name="Mccarthy M."/>
            <person name="Mcdonough S."/>
            <person name="Mcghee T."/>
            <person name="Meldrim J."/>
            <person name="Meneus L."/>
            <person name="Mesirov J."/>
            <person name="Mihalev A."/>
            <person name="Mihova T."/>
            <person name="Mikkelsen T."/>
            <person name="Mlenga V."/>
            <person name="Moru K."/>
            <person name="Mozes J."/>
            <person name="Mulrain L."/>
            <person name="Munson G."/>
            <person name="Naylor J."/>
            <person name="Newes C."/>
            <person name="Nguyen C."/>
            <person name="Nguyen N."/>
            <person name="Nguyen T."/>
            <person name="Nicol R."/>
            <person name="Nielsen C."/>
            <person name="Nizzari M."/>
            <person name="Norbu C."/>
            <person name="Norbu N."/>
            <person name="O'donnell P."/>
            <person name="Okoawo O."/>
            <person name="O'leary S."/>
            <person name="Omotosho B."/>
            <person name="O'neill K."/>
            <person name="Osman S."/>
            <person name="Parker S."/>
            <person name="Perrin D."/>
            <person name="Phunkhang P."/>
            <person name="Piqani B."/>
            <person name="Purcell S."/>
            <person name="Rachupka T."/>
            <person name="Ramasamy U."/>
            <person name="Rameau R."/>
            <person name="Ray V."/>
            <person name="Raymond C."/>
            <person name="Retta R."/>
            <person name="Richardson S."/>
            <person name="Rise C."/>
            <person name="Rodriguez J."/>
            <person name="Rogers J."/>
            <person name="Rogov P."/>
            <person name="Rutman M."/>
            <person name="Schupbach R."/>
            <person name="Seaman C."/>
            <person name="Settipalli S."/>
            <person name="Sharpe T."/>
            <person name="Sheridan J."/>
            <person name="Sherpa N."/>
            <person name="Shi J."/>
            <person name="Smirnov S."/>
            <person name="Smith C."/>
            <person name="Sougnez C."/>
            <person name="Spencer B."/>
            <person name="Stalker J."/>
            <person name="Stange-thomann N."/>
            <person name="Stavropoulos S."/>
            <person name="Stetson K."/>
            <person name="Stone C."/>
            <person name="Stone S."/>
            <person name="Stubbs M."/>
            <person name="Talamas J."/>
            <person name="Tchuinga P."/>
            <person name="Tenzing P."/>
            <person name="Tesfaye S."/>
            <person name="Theodore J."/>
            <person name="Thoulutsang Y."/>
            <person name="Topham K."/>
            <person name="Towey S."/>
            <person name="Tsamla T."/>
            <person name="Tsomo N."/>
            <person name="Vallee D."/>
            <person name="Vassiliev H."/>
            <person name="Venkataraman V."/>
            <person name="Vinson J."/>
            <person name="Vo A."/>
            <person name="Wade C."/>
            <person name="Wang S."/>
            <person name="Wangchuk T."/>
            <person name="Wangdi T."/>
            <person name="Whittaker C."/>
            <person name="Wilkinson J."/>
            <person name="Wu Y."/>
            <person name="Wyman D."/>
            <person name="Yadav S."/>
            <person name="Yang S."/>
            <person name="Yang X."/>
            <person name="Yeager S."/>
            <person name="Yee E."/>
            <person name="Young G."/>
            <person name="Zainoun J."/>
            <person name="Zembeck L."/>
            <person name="Zimmer A."/>
            <person name="Zody M."/>
            <person name="Lander E."/>
        </authorList>
    </citation>
    <scope>NUCLEOTIDE SEQUENCE [LARGE SCALE GENOMIC DNA]</scope>
</reference>
<dbReference type="eggNOG" id="KOG1215">
    <property type="taxonomic scope" value="Eukaryota"/>
</dbReference>
<keyword evidence="2" id="KW-0964">Secreted</keyword>
<comment type="subcellular location">
    <subcellularLocation>
        <location evidence="1">Secreted</location>
    </subcellularLocation>
</comment>
<dbReference type="FunFam" id="2.20.100.10:FF:000007">
    <property type="entry name" value="Thrombospondin 1"/>
    <property type="match status" value="1"/>
</dbReference>
<dbReference type="AlphaFoldDB" id="H2Z2Z9"/>
<dbReference type="InterPro" id="IPR014853">
    <property type="entry name" value="VWF/SSPO/ZAN-like_Cys-rich_dom"/>
</dbReference>
<dbReference type="Gene3D" id="2.20.100.10">
    <property type="entry name" value="Thrombospondin type-1 (TSP1) repeat"/>
    <property type="match status" value="1"/>
</dbReference>
<dbReference type="HOGENOM" id="CLU_329718_0_0_1"/>
<dbReference type="Pfam" id="PF00094">
    <property type="entry name" value="VWD"/>
    <property type="match status" value="1"/>
</dbReference>
<dbReference type="InterPro" id="IPR002172">
    <property type="entry name" value="LDrepeatLR_classA_rpt"/>
</dbReference>
<evidence type="ECO:0000256" key="4">
    <source>
        <dbReference type="ARBA" id="ARBA00022729"/>
    </source>
</evidence>
<dbReference type="InterPro" id="IPR000884">
    <property type="entry name" value="TSP1_rpt"/>
</dbReference>
<dbReference type="PROSITE" id="PS51233">
    <property type="entry name" value="VWFD"/>
    <property type="match status" value="1"/>
</dbReference>
<evidence type="ECO:0000256" key="2">
    <source>
        <dbReference type="ARBA" id="ARBA00022525"/>
    </source>
</evidence>
<dbReference type="SMART" id="SM00216">
    <property type="entry name" value="VWD"/>
    <property type="match status" value="1"/>
</dbReference>
<dbReference type="Pfam" id="PF00057">
    <property type="entry name" value="Ldl_recept_a"/>
    <property type="match status" value="5"/>
</dbReference>
<feature type="disulfide bond" evidence="9">
    <location>
        <begin position="547"/>
        <end position="565"/>
    </location>
</feature>
<keyword evidence="4" id="KW-0732">Signal</keyword>
<dbReference type="SMART" id="SM00209">
    <property type="entry name" value="TSP1"/>
    <property type="match status" value="1"/>
</dbReference>
<dbReference type="GO" id="GO:0031012">
    <property type="term" value="C:extracellular matrix"/>
    <property type="evidence" value="ECO:0007669"/>
    <property type="project" value="TreeGrafter"/>
</dbReference>
<reference evidence="11" key="2">
    <citation type="submission" date="2025-08" db="UniProtKB">
        <authorList>
            <consortium name="Ensembl"/>
        </authorList>
    </citation>
    <scope>IDENTIFICATION</scope>
</reference>
<feature type="disulfide bond" evidence="9">
    <location>
        <begin position="774"/>
        <end position="792"/>
    </location>
</feature>
<evidence type="ECO:0000256" key="3">
    <source>
        <dbReference type="ARBA" id="ARBA00022536"/>
    </source>
</evidence>
<dbReference type="PROSITE" id="PS50068">
    <property type="entry name" value="LDLRA_2"/>
    <property type="match status" value="7"/>
</dbReference>
<dbReference type="Proteomes" id="UP000007875">
    <property type="component" value="Unassembled WGS sequence"/>
</dbReference>
<feature type="disulfide bond" evidence="9">
    <location>
        <begin position="629"/>
        <end position="644"/>
    </location>
</feature>
<proteinExistence type="predicted"/>
<dbReference type="PROSITE" id="PS01209">
    <property type="entry name" value="LDLRA_1"/>
    <property type="match status" value="3"/>
</dbReference>
<dbReference type="SUPFAM" id="SSF57603">
    <property type="entry name" value="FnI-like domain"/>
    <property type="match status" value="1"/>
</dbReference>
<evidence type="ECO:0000256" key="9">
    <source>
        <dbReference type="PROSITE-ProRule" id="PRU00124"/>
    </source>
</evidence>
<sequence length="871" mass="95162">VKHDFHLCSVCGAGLWNCSSDFCGAITRCPNNMVFNRKMTPCSQISCENMDRIDVLRNNGHCDEDVAYEGCTCPRGSVLLDSRCVQPSECPCRHGGRMYTNNQTIQRDCNTCKCVGRRWECTDHKCSSVCVATGDPHYVTFDGAHYSFEGACGYVLAREVDGLFSITGENVPCGSHGVTCTKSVYVTVGSNTVHLMRGKSVSVNGGKVGRLPRKYGAHDDGFAIRTAGIYVTISWPTVGLALFWDGGTRVTIHLSPRHVGRVTGLCGNNDMDLENEFTTRLGSVETSLSTFADSWRVSPVCSRTTALQTEIISNPCEANPHRFAWSRRTCSIISTGSVFATCRSAVPHSTYFNWCVHDACSCDTGGDCECACTAIAAYAQACNRNNVHIRWRSQELCPMQCDNGMVYLACGPVCQDTCRGRCDVGYYDHCSTLPCVEGCFCPEGTVLHERRCVSRNECPCFSDDGEFLEGTFVTRNCQNCSCVKGEWICQGEACNDTLCGSDEFTCQDGLKCIPSSWRCDHEVDCMDGSDEIRCNESYCADSGGHMCGEGRCLEREFRCNGIPNCLDLSDEGCSMFEQFACGNGGCVNRTALCDGRIDCVDGLDELNCACLPTDYTCADGACIVRNALCDEKPDCAHGEDELNCGQITTTPTIPTTTMVLSTVPTIIEPTTSAGRKKCAEFWCENDPNVCIPWMKVCNNVADCRDDSDESEYCWTGCSESEFQCDGGLRCYPTRYLCDGHQHCIDGTDENEESCHIVNTTDSTLIDDCFRGFQCQDGSCINGSQVCDGVTNCGRNEDEIGCDGMWSPWQPWSQCSHTCGGGVHARKRACDSPAPLNGGRECPGVCSETKVCNAMPCIPDCGWSSWSSWSQC</sequence>
<dbReference type="InterPro" id="IPR002919">
    <property type="entry name" value="TIL_dom"/>
</dbReference>
<dbReference type="SUPFAM" id="SSF82895">
    <property type="entry name" value="TSP-1 type 1 repeat"/>
    <property type="match status" value="1"/>
</dbReference>
<dbReference type="Pfam" id="PF00090">
    <property type="entry name" value="TSP_1"/>
    <property type="match status" value="1"/>
</dbReference>
<evidence type="ECO:0000313" key="11">
    <source>
        <dbReference type="Ensembl" id="ENSCSAVP00000011961.1"/>
    </source>
</evidence>
<feature type="disulfide bond" evidence="9">
    <location>
        <begin position="593"/>
        <end position="608"/>
    </location>
</feature>
<dbReference type="Ensembl" id="ENSCSAVT00000012099.1">
    <property type="protein sequence ID" value="ENSCSAVP00000011961.1"/>
    <property type="gene ID" value="ENSCSAVG00000007028.1"/>
</dbReference>
<dbReference type="SMART" id="SM00832">
    <property type="entry name" value="C8"/>
    <property type="match status" value="1"/>
</dbReference>
<dbReference type="InParanoid" id="H2Z2Z9"/>
<name>H2Z2Z9_CIOSA</name>
<organism evidence="11 12">
    <name type="scientific">Ciona savignyi</name>
    <name type="common">Pacific transparent sea squirt</name>
    <dbReference type="NCBI Taxonomy" id="51511"/>
    <lineage>
        <taxon>Eukaryota</taxon>
        <taxon>Metazoa</taxon>
        <taxon>Chordata</taxon>
        <taxon>Tunicata</taxon>
        <taxon>Ascidiacea</taxon>
        <taxon>Phlebobranchia</taxon>
        <taxon>Cionidae</taxon>
        <taxon>Ciona</taxon>
    </lineage>
</organism>
<evidence type="ECO:0000256" key="1">
    <source>
        <dbReference type="ARBA" id="ARBA00004613"/>
    </source>
</evidence>
<dbReference type="InterPro" id="IPR036055">
    <property type="entry name" value="LDL_receptor-like_sf"/>
</dbReference>
<dbReference type="Pfam" id="PF08742">
    <property type="entry name" value="C8"/>
    <property type="match status" value="1"/>
</dbReference>
<dbReference type="SMART" id="SM00192">
    <property type="entry name" value="LDLa"/>
    <property type="match status" value="7"/>
</dbReference>
<evidence type="ECO:0000313" key="12">
    <source>
        <dbReference type="Proteomes" id="UP000007875"/>
    </source>
</evidence>
<feature type="disulfide bond" evidence="9">
    <location>
        <begin position="519"/>
        <end position="534"/>
    </location>
</feature>
<dbReference type="Gene3D" id="2.10.25.10">
    <property type="entry name" value="Laminin"/>
    <property type="match status" value="2"/>
</dbReference>
<dbReference type="eggNOG" id="KOG1216">
    <property type="taxonomic scope" value="Eukaryota"/>
</dbReference>
<keyword evidence="5" id="KW-0677">Repeat</keyword>
<dbReference type="CDD" id="cd19941">
    <property type="entry name" value="TIL"/>
    <property type="match status" value="1"/>
</dbReference>
<feature type="domain" description="VWFD" evidence="10">
    <location>
        <begin position="128"/>
        <end position="302"/>
    </location>
</feature>
<dbReference type="STRING" id="51511.ENSCSAVP00000011961"/>
<dbReference type="PROSITE" id="PS50092">
    <property type="entry name" value="TSP1"/>
    <property type="match status" value="1"/>
</dbReference>